<dbReference type="CDD" id="cd00093">
    <property type="entry name" value="HTH_XRE"/>
    <property type="match status" value="1"/>
</dbReference>
<dbReference type="InterPro" id="IPR010982">
    <property type="entry name" value="Lambda_DNA-bd_dom_sf"/>
</dbReference>
<dbReference type="InterPro" id="IPR043917">
    <property type="entry name" value="DUF5753"/>
</dbReference>
<protein>
    <submittedName>
        <fullName evidence="2">Helix-turn-helix domain-containing protein</fullName>
    </submittedName>
</protein>
<gene>
    <name evidence="2" type="ORF">ACEZDE_06535</name>
</gene>
<dbReference type="InterPro" id="IPR001387">
    <property type="entry name" value="Cro/C1-type_HTH"/>
</dbReference>
<name>A0ABV6VRC2_9ACTN</name>
<dbReference type="Pfam" id="PF19054">
    <property type="entry name" value="DUF5753"/>
    <property type="match status" value="1"/>
</dbReference>
<organism evidence="2 3">
    <name type="scientific">Streptacidiphilus cavernicola</name>
    <dbReference type="NCBI Taxonomy" id="3342716"/>
    <lineage>
        <taxon>Bacteria</taxon>
        <taxon>Bacillati</taxon>
        <taxon>Actinomycetota</taxon>
        <taxon>Actinomycetes</taxon>
        <taxon>Kitasatosporales</taxon>
        <taxon>Streptomycetaceae</taxon>
        <taxon>Streptacidiphilus</taxon>
    </lineage>
</organism>
<feature type="domain" description="HTH cro/C1-type" evidence="1">
    <location>
        <begin position="10"/>
        <end position="64"/>
    </location>
</feature>
<proteinExistence type="predicted"/>
<dbReference type="SMART" id="SM00530">
    <property type="entry name" value="HTH_XRE"/>
    <property type="match status" value="1"/>
</dbReference>
<sequence>MNREQLGTALRALRMASEREAQAVARGALMSPSKLSKIENGRLQPSVTDIERILVALEVSEEVKAEYLAAARAAATETTAWRLLKRSGVHKGQQAAQALEAQTSVLRVFQPALIPGLLQTPEYIRAILKRHDLSEDALTRTLNGRLERQAILQDASKSLRFIITEPVLWWTIVPPSVMVGQLDRLASLSRLSHIDIRVVPLRGPKTDIANHAFVIRDRRLVTIETVHAEVTATDPQDIAQYIAKFESFAESALSGSDMRRMVEGVRDEFLRQQETGWVGR</sequence>
<dbReference type="EMBL" id="JBHFAB010000004">
    <property type="protein sequence ID" value="MFC1416299.1"/>
    <property type="molecule type" value="Genomic_DNA"/>
</dbReference>
<comment type="caution">
    <text evidence="2">The sequence shown here is derived from an EMBL/GenBank/DDBJ whole genome shotgun (WGS) entry which is preliminary data.</text>
</comment>
<dbReference type="SUPFAM" id="SSF47413">
    <property type="entry name" value="lambda repressor-like DNA-binding domains"/>
    <property type="match status" value="1"/>
</dbReference>
<keyword evidence="3" id="KW-1185">Reference proteome</keyword>
<dbReference type="PROSITE" id="PS50943">
    <property type="entry name" value="HTH_CROC1"/>
    <property type="match status" value="1"/>
</dbReference>
<accession>A0ABV6VRC2</accession>
<dbReference type="Gene3D" id="1.10.260.40">
    <property type="entry name" value="lambda repressor-like DNA-binding domains"/>
    <property type="match status" value="1"/>
</dbReference>
<reference evidence="2 3" key="1">
    <citation type="submission" date="2024-09" db="EMBL/GenBank/DDBJ databases">
        <authorList>
            <person name="Lee S.D."/>
        </authorList>
    </citation>
    <scope>NUCLEOTIDE SEQUENCE [LARGE SCALE GENOMIC DNA]</scope>
    <source>
        <strain evidence="2 3">N8-3</strain>
    </source>
</reference>
<dbReference type="RefSeq" id="WP_380533442.1">
    <property type="nucleotide sequence ID" value="NZ_JBHFAB010000004.1"/>
</dbReference>
<dbReference type="Pfam" id="PF13560">
    <property type="entry name" value="HTH_31"/>
    <property type="match status" value="1"/>
</dbReference>
<evidence type="ECO:0000313" key="2">
    <source>
        <dbReference type="EMBL" id="MFC1416299.1"/>
    </source>
</evidence>
<evidence type="ECO:0000313" key="3">
    <source>
        <dbReference type="Proteomes" id="UP001592531"/>
    </source>
</evidence>
<dbReference type="Proteomes" id="UP001592531">
    <property type="component" value="Unassembled WGS sequence"/>
</dbReference>
<evidence type="ECO:0000259" key="1">
    <source>
        <dbReference type="PROSITE" id="PS50943"/>
    </source>
</evidence>